<sequence length="69" mass="7266">MAAGAPVLVRLWSTGQLDWHDGSDARDAWAQRRGAVVSPGAKVPRGEVAWTAGVWTDGDAVVVLLDGHC</sequence>
<evidence type="ECO:0000313" key="2">
    <source>
        <dbReference type="Proteomes" id="UP001589748"/>
    </source>
</evidence>
<reference evidence="1 2" key="1">
    <citation type="submission" date="2024-09" db="EMBL/GenBank/DDBJ databases">
        <authorList>
            <person name="Sun Q."/>
            <person name="Mori K."/>
        </authorList>
    </citation>
    <scope>NUCLEOTIDE SEQUENCE [LARGE SCALE GENOMIC DNA]</scope>
    <source>
        <strain evidence="1 2">TISTR 1856</strain>
    </source>
</reference>
<keyword evidence="2" id="KW-1185">Reference proteome</keyword>
<dbReference type="EMBL" id="JBHMDM010000001">
    <property type="protein sequence ID" value="MFB9375615.1"/>
    <property type="molecule type" value="Genomic_DNA"/>
</dbReference>
<accession>A0ABV5LNE0</accession>
<dbReference type="Proteomes" id="UP001589748">
    <property type="component" value="Unassembled WGS sequence"/>
</dbReference>
<gene>
    <name evidence="1" type="ORF">ACFFVI_01410</name>
</gene>
<protein>
    <submittedName>
        <fullName evidence="1">Uncharacterized protein</fullName>
    </submittedName>
</protein>
<proteinExistence type="predicted"/>
<evidence type="ECO:0000313" key="1">
    <source>
        <dbReference type="EMBL" id="MFB9375615.1"/>
    </source>
</evidence>
<comment type="caution">
    <text evidence="1">The sequence shown here is derived from an EMBL/GenBank/DDBJ whole genome shotgun (WGS) entry which is preliminary data.</text>
</comment>
<name>A0ABV5LNE0_9ACTN</name>
<dbReference type="RefSeq" id="WP_380140212.1">
    <property type="nucleotide sequence ID" value="NZ_JBHLUI010000012.1"/>
</dbReference>
<organism evidence="1 2">
    <name type="scientific">Kineococcus gynurae</name>
    <dbReference type="NCBI Taxonomy" id="452979"/>
    <lineage>
        <taxon>Bacteria</taxon>
        <taxon>Bacillati</taxon>
        <taxon>Actinomycetota</taxon>
        <taxon>Actinomycetes</taxon>
        <taxon>Kineosporiales</taxon>
        <taxon>Kineosporiaceae</taxon>
        <taxon>Kineococcus</taxon>
    </lineage>
</organism>